<dbReference type="OMA" id="QAGFQRN"/>
<organism evidence="1 2">
    <name type="scientific">Haemonchus contortus</name>
    <name type="common">Barber pole worm</name>
    <dbReference type="NCBI Taxonomy" id="6289"/>
    <lineage>
        <taxon>Eukaryota</taxon>
        <taxon>Metazoa</taxon>
        <taxon>Ecdysozoa</taxon>
        <taxon>Nematoda</taxon>
        <taxon>Chromadorea</taxon>
        <taxon>Rhabditida</taxon>
        <taxon>Rhabditina</taxon>
        <taxon>Rhabditomorpha</taxon>
        <taxon>Strongyloidea</taxon>
        <taxon>Trichostrongylidae</taxon>
        <taxon>Haemonchus</taxon>
    </lineage>
</organism>
<keyword evidence="1" id="KW-1185">Reference proteome</keyword>
<dbReference type="AlphaFoldDB" id="A0A7I4XSR1"/>
<evidence type="ECO:0000313" key="2">
    <source>
        <dbReference type="WBParaSite" id="HCON_00006170-00001"/>
    </source>
</evidence>
<protein>
    <submittedName>
        <fullName evidence="2">Reverse transcriptase domain-containing protein</fullName>
    </submittedName>
</protein>
<accession>A0A7I4XSR1</accession>
<evidence type="ECO:0000313" key="1">
    <source>
        <dbReference type="Proteomes" id="UP000025227"/>
    </source>
</evidence>
<dbReference type="OrthoDB" id="5856459at2759"/>
<proteinExistence type="predicted"/>
<name>A0A7I4XSR1_HAECO</name>
<sequence>MKTGTISGPEKISADLLRAGGYELHALLTTHMTSYLQKEKIPNQWRNSRMVILHKKGDLDDLRKCRPMSLLSVLYELFTKIILTRMSRTLDGAQPVEQAGFQRNSAA</sequence>
<dbReference type="WBParaSite" id="HCON_00006170-00001">
    <property type="protein sequence ID" value="HCON_00006170-00001"/>
    <property type="gene ID" value="HCON_00006170"/>
</dbReference>
<dbReference type="Proteomes" id="UP000025227">
    <property type="component" value="Unplaced"/>
</dbReference>
<reference evidence="2" key="1">
    <citation type="submission" date="2020-12" db="UniProtKB">
        <authorList>
            <consortium name="WormBaseParasite"/>
        </authorList>
    </citation>
    <scope>IDENTIFICATION</scope>
    <source>
        <strain evidence="2">MHco3</strain>
    </source>
</reference>